<evidence type="ECO:0000313" key="2">
    <source>
        <dbReference type="Proteomes" id="UP000223913"/>
    </source>
</evidence>
<proteinExistence type="predicted"/>
<comment type="caution">
    <text evidence="1">The sequence shown here is derived from an EMBL/GenBank/DDBJ whole genome shotgun (WGS) entry which is preliminary data.</text>
</comment>
<organism evidence="1 2">
    <name type="scientific">Flavilitoribacter nigricans (strain ATCC 23147 / DSM 23189 / NBRC 102662 / NCIMB 1420 / SS-2)</name>
    <name type="common">Lewinella nigricans</name>
    <dbReference type="NCBI Taxonomy" id="1122177"/>
    <lineage>
        <taxon>Bacteria</taxon>
        <taxon>Pseudomonadati</taxon>
        <taxon>Bacteroidota</taxon>
        <taxon>Saprospiria</taxon>
        <taxon>Saprospirales</taxon>
        <taxon>Lewinellaceae</taxon>
        <taxon>Flavilitoribacter</taxon>
    </lineage>
</organism>
<keyword evidence="2" id="KW-1185">Reference proteome</keyword>
<sequence length="153" mass="17442">METIMLTYSQNLLAEFELNLIHPALGKPFEIVVEHPARLQRKLQEAIAICTKSLLAKYVSVVGYSKGAYLIGPEKENLESLRELKRYLTKKMLLPTIQEALRENLSKIRSLMPNPKSRNYPSQLKKVQFFQAVTAFQLEQVDQLIAGTAKPQL</sequence>
<dbReference type="EMBL" id="PDUD01000020">
    <property type="protein sequence ID" value="PHN05869.1"/>
    <property type="molecule type" value="Genomic_DNA"/>
</dbReference>
<gene>
    <name evidence="1" type="ORF">CRP01_15495</name>
</gene>
<dbReference type="Proteomes" id="UP000223913">
    <property type="component" value="Unassembled WGS sequence"/>
</dbReference>
<reference evidence="1 2" key="1">
    <citation type="submission" date="2017-10" db="EMBL/GenBank/DDBJ databases">
        <title>The draft genome sequence of Lewinella nigricans NBRC 102662.</title>
        <authorList>
            <person name="Wang K."/>
        </authorList>
    </citation>
    <scope>NUCLEOTIDE SEQUENCE [LARGE SCALE GENOMIC DNA]</scope>
    <source>
        <strain evidence="1 2">NBRC 102662</strain>
    </source>
</reference>
<name>A0A2D0NCG2_FLAN2</name>
<protein>
    <submittedName>
        <fullName evidence="1">Uncharacterized protein</fullName>
    </submittedName>
</protein>
<accession>A0A2D0NCG2</accession>
<dbReference type="RefSeq" id="WP_143473399.1">
    <property type="nucleotide sequence ID" value="NZ_PDUD01000020.1"/>
</dbReference>
<dbReference type="AlphaFoldDB" id="A0A2D0NCG2"/>
<evidence type="ECO:0000313" key="1">
    <source>
        <dbReference type="EMBL" id="PHN05869.1"/>
    </source>
</evidence>